<evidence type="ECO:0008006" key="4">
    <source>
        <dbReference type="Google" id="ProtNLM"/>
    </source>
</evidence>
<feature type="transmembrane region" description="Helical" evidence="1">
    <location>
        <begin position="196"/>
        <end position="219"/>
    </location>
</feature>
<gene>
    <name evidence="2" type="ORF">ATEG_06891</name>
</gene>
<organism evidence="2 3">
    <name type="scientific">Aspergillus terreus (strain NIH 2624 / FGSC A1156)</name>
    <dbReference type="NCBI Taxonomy" id="341663"/>
    <lineage>
        <taxon>Eukaryota</taxon>
        <taxon>Fungi</taxon>
        <taxon>Dikarya</taxon>
        <taxon>Ascomycota</taxon>
        <taxon>Pezizomycotina</taxon>
        <taxon>Eurotiomycetes</taxon>
        <taxon>Eurotiomycetidae</taxon>
        <taxon>Eurotiales</taxon>
        <taxon>Aspergillaceae</taxon>
        <taxon>Aspergillus</taxon>
        <taxon>Aspergillus subgen. Circumdati</taxon>
    </lineage>
</organism>
<keyword evidence="1" id="KW-1133">Transmembrane helix</keyword>
<name>Q0CHF1_ASPTN</name>
<evidence type="ECO:0000256" key="1">
    <source>
        <dbReference type="SAM" id="Phobius"/>
    </source>
</evidence>
<dbReference type="STRING" id="341663.Q0CHF1"/>
<dbReference type="OMA" id="AMIHAIT"/>
<dbReference type="VEuPathDB" id="FungiDB:ATEG_06891"/>
<dbReference type="SUPFAM" id="SSF52799">
    <property type="entry name" value="(Phosphotyrosine protein) phosphatases II"/>
    <property type="match status" value="1"/>
</dbReference>
<dbReference type="GeneID" id="4319377"/>
<sequence>MLSDKPTGIPNWKPLSFQPLYLLILIALHVASIAGIQIVVSKHGQDIADIDLVRQNTTNINPHSIFIFEENSATAFLAWQYLPVAIATIIGLCWETLDVTVRKLEPFHQLSSEEGGDWSNSIGLDYVAQFSFFVPYIALKNRHYAVAVAASVYVLSASIIPALTGAMWSIEWGSLSYSSDRVNGPRYATVSINHGFAIATQALHGLVTAGGIVLLFVLWRRRTGLYHDPRGIAGPVSLISEAKRCDSKMLTVFGQIPSFSSSDVLARSLKDIRFRLKHMSTAPEDGTLGNAYQLAADSAPAIVNRSQDSVFHHNRTDASGWWLQKRAVWGAEIFLWLGQAAIAAAIYKVAQVVAPDDVADRMKPTIAKMVYTLCTTIGGMMWQSIQRDVQLFEPWRQLARGRAASALETLVERDVSRYGVVRGGLLSLRKGWLVSVWASFAVLMVHVATVFIPPLLELVYAAGMVDASPFKQREIGVLTGSKGLALAITGIAIHLVIFCNLVFLLLSGRTRPFMPRRPATLASQILYVCRSDRLLDAFAGTSMASNAELAQRLSSHGGTYRFGWFLWPWRRIWFVAVEEQTPGAAWREFDFTRGTHDFQYCIIPSIQASTISAVGYRYQNPAEPNPSFFAPFLVCNTHSYCILHTPYSIPHTPIHTTMDPEDLHRLLQTDIRTELPSDTVARIITQPPFVSVPGFINVRDISSVDSAVRRGIAYRSAAPPVALSAEAQRALVHSLGVTTIFDLRRPLERAKLPNPVIDGVQTVWLPYAFEAPPPTYADFGGRDGGMESFTRLYRSYLDTHVPIYKRVFEHIRDRPQEPFLFHCSGFSFSFLPGRAFGAGKDRTGVLAALILRVAGCADAAILHDYMLTRAGIEPARPRLSAMLQAHHGVEADELERTGMAALFGVQMQGMLGFLRALDEIGGAERYLHMRLGLSEDDVRVIRGNLRVDGV</sequence>
<evidence type="ECO:0000313" key="3">
    <source>
        <dbReference type="Proteomes" id="UP000007963"/>
    </source>
</evidence>
<feature type="transmembrane region" description="Helical" evidence="1">
    <location>
        <begin position="484"/>
        <end position="506"/>
    </location>
</feature>
<keyword evidence="1" id="KW-0472">Membrane</keyword>
<dbReference type="AlphaFoldDB" id="Q0CHF1"/>
<dbReference type="PANTHER" id="PTHR37544">
    <property type="entry name" value="SPRAY-RELATED"/>
    <property type="match status" value="1"/>
</dbReference>
<dbReference type="RefSeq" id="XP_001209577.1">
    <property type="nucleotide sequence ID" value="XM_001209577.1"/>
</dbReference>
<dbReference type="InterPro" id="IPR026893">
    <property type="entry name" value="Tyr/Ser_Pase_IphP-type"/>
</dbReference>
<keyword evidence="1" id="KW-0812">Transmembrane</keyword>
<evidence type="ECO:0000313" key="2">
    <source>
        <dbReference type="EMBL" id="EAU32275.1"/>
    </source>
</evidence>
<feature type="transmembrane region" description="Helical" evidence="1">
    <location>
        <begin position="20"/>
        <end position="40"/>
    </location>
</feature>
<accession>Q0CHF1</accession>
<dbReference type="InterPro" id="IPR029021">
    <property type="entry name" value="Prot-tyrosine_phosphatase-like"/>
</dbReference>
<dbReference type="GO" id="GO:0004721">
    <property type="term" value="F:phosphoprotein phosphatase activity"/>
    <property type="evidence" value="ECO:0007669"/>
    <property type="project" value="InterPro"/>
</dbReference>
<feature type="transmembrane region" description="Helical" evidence="1">
    <location>
        <begin position="144"/>
        <end position="170"/>
    </location>
</feature>
<dbReference type="OrthoDB" id="3248909at2759"/>
<reference evidence="3" key="1">
    <citation type="submission" date="2005-09" db="EMBL/GenBank/DDBJ databases">
        <title>Annotation of the Aspergillus terreus NIH2624 genome.</title>
        <authorList>
            <person name="Birren B.W."/>
            <person name="Lander E.S."/>
            <person name="Galagan J.E."/>
            <person name="Nusbaum C."/>
            <person name="Devon K."/>
            <person name="Henn M."/>
            <person name="Ma L.-J."/>
            <person name="Jaffe D.B."/>
            <person name="Butler J."/>
            <person name="Alvarez P."/>
            <person name="Gnerre S."/>
            <person name="Grabherr M."/>
            <person name="Kleber M."/>
            <person name="Mauceli E.W."/>
            <person name="Brockman W."/>
            <person name="Rounsley S."/>
            <person name="Young S.K."/>
            <person name="LaButti K."/>
            <person name="Pushparaj V."/>
            <person name="DeCaprio D."/>
            <person name="Crawford M."/>
            <person name="Koehrsen M."/>
            <person name="Engels R."/>
            <person name="Montgomery P."/>
            <person name="Pearson M."/>
            <person name="Howarth C."/>
            <person name="Larson L."/>
            <person name="Luoma S."/>
            <person name="White J."/>
            <person name="Alvarado L."/>
            <person name="Kodira C.D."/>
            <person name="Zeng Q."/>
            <person name="Oleary S."/>
            <person name="Yandava C."/>
            <person name="Denning D.W."/>
            <person name="Nierman W.C."/>
            <person name="Milne T."/>
            <person name="Madden K."/>
        </authorList>
    </citation>
    <scope>NUCLEOTIDE SEQUENCE [LARGE SCALE GENOMIC DNA]</scope>
    <source>
        <strain evidence="3">NIH 2624 / FGSC A1156</strain>
    </source>
</reference>
<dbReference type="HOGENOM" id="CLU_309931_0_0_1"/>
<dbReference type="Gene3D" id="3.90.190.10">
    <property type="entry name" value="Protein tyrosine phosphatase superfamily"/>
    <property type="match status" value="1"/>
</dbReference>
<dbReference type="eggNOG" id="ENOG502SB6D">
    <property type="taxonomic scope" value="Eukaryota"/>
</dbReference>
<dbReference type="PANTHER" id="PTHR37544:SF3">
    <property type="entry name" value="SPRAY"/>
    <property type="match status" value="1"/>
</dbReference>
<dbReference type="InterPro" id="IPR021840">
    <property type="entry name" value="DUF3433"/>
</dbReference>
<dbReference type="Proteomes" id="UP000007963">
    <property type="component" value="Unassembled WGS sequence"/>
</dbReference>
<proteinExistence type="predicted"/>
<dbReference type="Pfam" id="PF13350">
    <property type="entry name" value="Y_phosphatase3"/>
    <property type="match status" value="1"/>
</dbReference>
<dbReference type="Pfam" id="PF11915">
    <property type="entry name" value="DUF3433"/>
    <property type="match status" value="2"/>
</dbReference>
<dbReference type="EMBL" id="CH476603">
    <property type="protein sequence ID" value="EAU32275.1"/>
    <property type="molecule type" value="Genomic_DNA"/>
</dbReference>
<feature type="transmembrane region" description="Helical" evidence="1">
    <location>
        <begin position="432"/>
        <end position="456"/>
    </location>
</feature>
<protein>
    <recommendedName>
        <fullName evidence="4">Tyrosine specific protein phosphatases domain-containing protein</fullName>
    </recommendedName>
</protein>